<dbReference type="CDD" id="cd14855">
    <property type="entry name" value="TRAPPC1_MUM2"/>
    <property type="match status" value="1"/>
</dbReference>
<dbReference type="GO" id="GO:0006888">
    <property type="term" value="P:endoplasmic reticulum to Golgi vesicle-mediated transport"/>
    <property type="evidence" value="ECO:0007669"/>
    <property type="project" value="UniProtKB-UniRule"/>
</dbReference>
<name>A0AAD7Z9M1_DIPPU</name>
<evidence type="ECO:0000256" key="7">
    <source>
        <dbReference type="RuleBase" id="RU366065"/>
    </source>
</evidence>
<keyword evidence="9" id="KW-1185">Reference proteome</keyword>
<gene>
    <name evidence="8" type="ORF">L9F63_006845</name>
</gene>
<dbReference type="GO" id="GO:0005794">
    <property type="term" value="C:Golgi apparatus"/>
    <property type="evidence" value="ECO:0007669"/>
    <property type="project" value="UniProtKB-SubCell"/>
</dbReference>
<evidence type="ECO:0000256" key="5">
    <source>
        <dbReference type="ARBA" id="ARBA00038167"/>
    </source>
</evidence>
<dbReference type="InterPro" id="IPR011012">
    <property type="entry name" value="Longin-like_dom_sf"/>
</dbReference>
<keyword evidence="3 7" id="KW-0931">ER-Golgi transport</keyword>
<dbReference type="Pfam" id="PF04099">
    <property type="entry name" value="Sybindin"/>
    <property type="match status" value="1"/>
</dbReference>
<evidence type="ECO:0000256" key="2">
    <source>
        <dbReference type="ARBA" id="ARBA00022824"/>
    </source>
</evidence>
<dbReference type="Gene3D" id="3.30.450.70">
    <property type="match status" value="1"/>
</dbReference>
<comment type="similarity">
    <text evidence="5">Belongs to the TRAPP small subunits family. BET5 subfamily.</text>
</comment>
<evidence type="ECO:0000256" key="4">
    <source>
        <dbReference type="ARBA" id="ARBA00023034"/>
    </source>
</evidence>
<dbReference type="GO" id="GO:0030008">
    <property type="term" value="C:TRAPP complex"/>
    <property type="evidence" value="ECO:0007669"/>
    <property type="project" value="UniProtKB-UniRule"/>
</dbReference>
<dbReference type="Proteomes" id="UP001233999">
    <property type="component" value="Unassembled WGS sequence"/>
</dbReference>
<evidence type="ECO:0000313" key="8">
    <source>
        <dbReference type="EMBL" id="KAJ9576301.1"/>
    </source>
</evidence>
<dbReference type="PANTHER" id="PTHR23249">
    <property type="entry name" value="TRAFFICKING PROTEIN PARTICLE COMPLEX SUBUNIT"/>
    <property type="match status" value="1"/>
</dbReference>
<dbReference type="InterPro" id="IPR007233">
    <property type="entry name" value="TRAPPC"/>
</dbReference>
<evidence type="ECO:0000313" key="9">
    <source>
        <dbReference type="Proteomes" id="UP001233999"/>
    </source>
</evidence>
<protein>
    <recommendedName>
        <fullName evidence="7">Trafficking protein particle complex subunit</fullName>
    </recommendedName>
</protein>
<proteinExistence type="inferred from homology"/>
<keyword evidence="2 7" id="KW-0256">Endoplasmic reticulum</keyword>
<dbReference type="PANTHER" id="PTHR23249:SF16">
    <property type="entry name" value="TRAFFICKING PROTEIN PARTICLE COMPLEX SUBUNIT 1"/>
    <property type="match status" value="1"/>
</dbReference>
<comment type="caution">
    <text evidence="8">The sequence shown here is derived from an EMBL/GenBank/DDBJ whole genome shotgun (WGS) entry which is preliminary data.</text>
</comment>
<dbReference type="SMART" id="SM01399">
    <property type="entry name" value="Sybindin"/>
    <property type="match status" value="1"/>
</dbReference>
<comment type="subunit">
    <text evidence="6">Part of the multisubunit transport protein particle (TRAPP) complex. The heterodimer TRAPPC6B-TRAPPC3 interacts with TRAPPC1 likely providing a core for TRAPP complex formation.</text>
</comment>
<evidence type="ECO:0000256" key="1">
    <source>
        <dbReference type="ARBA" id="ARBA00022448"/>
    </source>
</evidence>
<reference evidence="8" key="1">
    <citation type="journal article" date="2023" name="IScience">
        <title>Live-bearing cockroach genome reveals convergent evolutionary mechanisms linked to viviparity in insects and beyond.</title>
        <authorList>
            <person name="Fouks B."/>
            <person name="Harrison M.C."/>
            <person name="Mikhailova A.A."/>
            <person name="Marchal E."/>
            <person name="English S."/>
            <person name="Carruthers M."/>
            <person name="Jennings E.C."/>
            <person name="Chiamaka E.L."/>
            <person name="Frigard R.A."/>
            <person name="Pippel M."/>
            <person name="Attardo G.M."/>
            <person name="Benoit J.B."/>
            <person name="Bornberg-Bauer E."/>
            <person name="Tobe S.S."/>
        </authorList>
    </citation>
    <scope>NUCLEOTIDE SEQUENCE</scope>
    <source>
        <strain evidence="8">Stay&amp;Tobe</strain>
    </source>
</reference>
<comment type="subcellular location">
    <subcellularLocation>
        <location evidence="7">Endoplasmic reticulum</location>
    </subcellularLocation>
    <subcellularLocation>
        <location evidence="7">Golgi apparatus</location>
        <location evidence="7">cis-Golgi network</location>
    </subcellularLocation>
</comment>
<evidence type="ECO:0000256" key="6">
    <source>
        <dbReference type="ARBA" id="ARBA00062874"/>
    </source>
</evidence>
<accession>A0AAD7Z9M1</accession>
<dbReference type="AlphaFoldDB" id="A0AAD7Z9M1"/>
<keyword evidence="1 7" id="KW-0813">Transport</keyword>
<sequence>MTVHNLYIFDRYGTMLYYCEWNRLKQSGITREEEAKLMYGMLFSLKSFVSKISPLDIKEGFLFYKTSKYALHYFETPSGLKFILNTDVHAQNVRELLQQIYSQIYIEYVVKNPMCNMKEPIKSELFKNNLMHLSSNLAYMHLKQCKIYKKSGNPAEVKNCQFSFGVIFSLPTN</sequence>
<organism evidence="8 9">
    <name type="scientific">Diploptera punctata</name>
    <name type="common">Pacific beetle cockroach</name>
    <dbReference type="NCBI Taxonomy" id="6984"/>
    <lineage>
        <taxon>Eukaryota</taxon>
        <taxon>Metazoa</taxon>
        <taxon>Ecdysozoa</taxon>
        <taxon>Arthropoda</taxon>
        <taxon>Hexapoda</taxon>
        <taxon>Insecta</taxon>
        <taxon>Pterygota</taxon>
        <taxon>Neoptera</taxon>
        <taxon>Polyneoptera</taxon>
        <taxon>Dictyoptera</taxon>
        <taxon>Blattodea</taxon>
        <taxon>Blaberoidea</taxon>
        <taxon>Blaberidae</taxon>
        <taxon>Diplopterinae</taxon>
        <taxon>Diploptera</taxon>
    </lineage>
</organism>
<dbReference type="EMBL" id="JASPKZ010009801">
    <property type="protein sequence ID" value="KAJ9576301.1"/>
    <property type="molecule type" value="Genomic_DNA"/>
</dbReference>
<dbReference type="FunFam" id="3.30.450.70:FF:000004">
    <property type="entry name" value="Trafficking protein particle complex 1"/>
    <property type="match status" value="1"/>
</dbReference>
<evidence type="ECO:0000256" key="3">
    <source>
        <dbReference type="ARBA" id="ARBA00022892"/>
    </source>
</evidence>
<keyword evidence="4 7" id="KW-0333">Golgi apparatus</keyword>
<dbReference type="GO" id="GO:0005783">
    <property type="term" value="C:endoplasmic reticulum"/>
    <property type="evidence" value="ECO:0007669"/>
    <property type="project" value="UniProtKB-SubCell"/>
</dbReference>
<reference evidence="8" key="2">
    <citation type="submission" date="2023-05" db="EMBL/GenBank/DDBJ databases">
        <authorList>
            <person name="Fouks B."/>
        </authorList>
    </citation>
    <scope>NUCLEOTIDE SEQUENCE</scope>
    <source>
        <strain evidence="8">Stay&amp;Tobe</strain>
        <tissue evidence="8">Testes</tissue>
    </source>
</reference>
<dbReference type="SUPFAM" id="SSF64356">
    <property type="entry name" value="SNARE-like"/>
    <property type="match status" value="1"/>
</dbReference>